<dbReference type="OrthoDB" id="6810016at2"/>
<keyword evidence="2" id="KW-1185">Reference proteome</keyword>
<proteinExistence type="predicted"/>
<name>A0A1B3Z8W1_9SPHN</name>
<protein>
    <recommendedName>
        <fullName evidence="3">Sel1 repeat protein</fullName>
    </recommendedName>
</protein>
<accession>A0A1B3Z8W1</accession>
<dbReference type="InterPro" id="IPR052945">
    <property type="entry name" value="Mitotic_Regulator"/>
</dbReference>
<dbReference type="SUPFAM" id="SSF81901">
    <property type="entry name" value="HCP-like"/>
    <property type="match status" value="1"/>
</dbReference>
<dbReference type="PANTHER" id="PTHR43628">
    <property type="entry name" value="ACTIVATOR OF C KINASE PROTEIN 1-RELATED"/>
    <property type="match status" value="1"/>
</dbReference>
<dbReference type="InterPro" id="IPR006597">
    <property type="entry name" value="Sel1-like"/>
</dbReference>
<reference evidence="1 2" key="1">
    <citation type="submission" date="2016-01" db="EMBL/GenBank/DDBJ databases">
        <title>Complete genome and mega plasmid sequence of Sphingomonas panacis DCY99 elicits systemic resistance in rice to Xanthomonas oryzae.</title>
        <authorList>
            <person name="Kim Y.J."/>
            <person name="Yang D.C."/>
            <person name="Sing P."/>
        </authorList>
    </citation>
    <scope>NUCLEOTIDE SEQUENCE [LARGE SCALE GENOMIC DNA]</scope>
    <source>
        <strain evidence="1 2">DCY99</strain>
    </source>
</reference>
<dbReference type="Pfam" id="PF08238">
    <property type="entry name" value="Sel1"/>
    <property type="match status" value="4"/>
</dbReference>
<dbReference type="KEGG" id="span:AWL63_07630"/>
<dbReference type="SMART" id="SM00671">
    <property type="entry name" value="SEL1"/>
    <property type="match status" value="4"/>
</dbReference>
<organism evidence="1 2">
    <name type="scientific">Sphingomonas panacis</name>
    <dbReference type="NCBI Taxonomy" id="1560345"/>
    <lineage>
        <taxon>Bacteria</taxon>
        <taxon>Pseudomonadati</taxon>
        <taxon>Pseudomonadota</taxon>
        <taxon>Alphaproteobacteria</taxon>
        <taxon>Sphingomonadales</taxon>
        <taxon>Sphingomonadaceae</taxon>
        <taxon>Sphingomonas</taxon>
    </lineage>
</organism>
<evidence type="ECO:0000313" key="2">
    <source>
        <dbReference type="Proteomes" id="UP000094256"/>
    </source>
</evidence>
<dbReference type="Proteomes" id="UP000094256">
    <property type="component" value="Chromosome"/>
</dbReference>
<dbReference type="Gene3D" id="1.25.40.10">
    <property type="entry name" value="Tetratricopeptide repeat domain"/>
    <property type="match status" value="1"/>
</dbReference>
<dbReference type="EMBL" id="CP014168">
    <property type="protein sequence ID" value="AOH83854.1"/>
    <property type="molecule type" value="Genomic_DNA"/>
</dbReference>
<sequence length="251" mass="26567">MTASLDDLNALSPDDIAARLSGPPAERAAFVRAAAEAGLAEAQAVLGQMCLDTGDAREGFDWFVRAAAQHHVMAINMVGRCYDLGWGTAVDKARAAECYRVAAGAGLDWGMYNYATLLALGHGVAEDKAAALDWFRKAAALGNAKATNFVGSFYEDGWVVPRDLPRAAQYYARAAQGGDFRGAFNHARMLARAGRMEEALGWLTRTGELATPAFVAQAADWLAASDIAVLRGRGRQALRAGVQTAALGICT</sequence>
<evidence type="ECO:0008006" key="3">
    <source>
        <dbReference type="Google" id="ProtNLM"/>
    </source>
</evidence>
<gene>
    <name evidence="1" type="ORF">AWL63_07630</name>
</gene>
<evidence type="ECO:0000313" key="1">
    <source>
        <dbReference type="EMBL" id="AOH83854.1"/>
    </source>
</evidence>
<dbReference type="RefSeq" id="WP_069204421.1">
    <property type="nucleotide sequence ID" value="NZ_CP014168.1"/>
</dbReference>
<dbReference type="InterPro" id="IPR011990">
    <property type="entry name" value="TPR-like_helical_dom_sf"/>
</dbReference>
<dbReference type="STRING" id="1560345.AWL63_07630"/>
<dbReference type="AlphaFoldDB" id="A0A1B3Z8W1"/>
<dbReference type="PANTHER" id="PTHR43628:SF1">
    <property type="entry name" value="CHITIN SYNTHASE REGULATORY FACTOR 2-RELATED"/>
    <property type="match status" value="1"/>
</dbReference>